<dbReference type="InterPro" id="IPR000424">
    <property type="entry name" value="Primosome_PriB/ssb"/>
</dbReference>
<keyword evidence="5" id="KW-1185">Reference proteome</keyword>
<dbReference type="InterPro" id="IPR011344">
    <property type="entry name" value="ssDNA-bd"/>
</dbReference>
<dbReference type="PROSITE" id="PS50935">
    <property type="entry name" value="SSB"/>
    <property type="match status" value="1"/>
</dbReference>
<dbReference type="NCBIfam" id="TIGR00621">
    <property type="entry name" value="ssb"/>
    <property type="match status" value="1"/>
</dbReference>
<evidence type="ECO:0000313" key="4">
    <source>
        <dbReference type="EMBL" id="PWG59258.1"/>
    </source>
</evidence>
<keyword evidence="1 2" id="KW-0238">DNA-binding</keyword>
<name>A0A2U2MQX6_9BIFI</name>
<dbReference type="SUPFAM" id="SSF50249">
    <property type="entry name" value="Nucleic acid-binding proteins"/>
    <property type="match status" value="1"/>
</dbReference>
<sequence length="129" mass="13942">MAQQSQIVITGNVGREPTRLGAQGGTPMCTFRLASTRSFWNRRTRQWQESPTTWITVKAFRTLALNVMQSVKKGDAVIVVGDLVTETWERDGAQRSAIAIEAAYVGHDLNRGASMFVRTQNGGGGSGGG</sequence>
<dbReference type="GO" id="GO:0006260">
    <property type="term" value="P:DNA replication"/>
    <property type="evidence" value="ECO:0007669"/>
    <property type="project" value="InterPro"/>
</dbReference>
<evidence type="ECO:0000256" key="3">
    <source>
        <dbReference type="RuleBase" id="RU000524"/>
    </source>
</evidence>
<evidence type="ECO:0000313" key="5">
    <source>
        <dbReference type="Proteomes" id="UP000245753"/>
    </source>
</evidence>
<organism evidence="4 5">
    <name type="scientific">Bifidobacterium catulorum</name>
    <dbReference type="NCBI Taxonomy" id="1630173"/>
    <lineage>
        <taxon>Bacteria</taxon>
        <taxon>Bacillati</taxon>
        <taxon>Actinomycetota</taxon>
        <taxon>Actinomycetes</taxon>
        <taxon>Bifidobacteriales</taxon>
        <taxon>Bifidobacteriaceae</taxon>
        <taxon>Bifidobacterium</taxon>
    </lineage>
</organism>
<dbReference type="Pfam" id="PF00436">
    <property type="entry name" value="SSB"/>
    <property type="match status" value="1"/>
</dbReference>
<protein>
    <recommendedName>
        <fullName evidence="3">Single-stranded DNA-binding protein</fullName>
    </recommendedName>
</protein>
<feature type="non-terminal residue" evidence="4">
    <location>
        <position position="129"/>
    </location>
</feature>
<dbReference type="PANTHER" id="PTHR10302:SF0">
    <property type="entry name" value="SINGLE-STRANDED DNA-BINDING PROTEIN, MITOCHONDRIAL"/>
    <property type="match status" value="1"/>
</dbReference>
<dbReference type="GO" id="GO:0009295">
    <property type="term" value="C:nucleoid"/>
    <property type="evidence" value="ECO:0007669"/>
    <property type="project" value="TreeGrafter"/>
</dbReference>
<dbReference type="CDD" id="cd04496">
    <property type="entry name" value="SSB_OBF"/>
    <property type="match status" value="1"/>
</dbReference>
<dbReference type="PANTHER" id="PTHR10302">
    <property type="entry name" value="SINGLE-STRANDED DNA-BINDING PROTEIN"/>
    <property type="match status" value="1"/>
</dbReference>
<dbReference type="OrthoDB" id="4427276at2"/>
<dbReference type="HAMAP" id="MF_00984">
    <property type="entry name" value="SSB"/>
    <property type="match status" value="1"/>
</dbReference>
<dbReference type="AlphaFoldDB" id="A0A2U2MQX6"/>
<dbReference type="PIRSF" id="PIRSF002070">
    <property type="entry name" value="SSB"/>
    <property type="match status" value="1"/>
</dbReference>
<evidence type="ECO:0000256" key="2">
    <source>
        <dbReference type="PROSITE-ProRule" id="PRU00252"/>
    </source>
</evidence>
<dbReference type="RefSeq" id="WP_158275825.1">
    <property type="nucleotide sequence ID" value="NZ_QFFN01000029.1"/>
</dbReference>
<reference evidence="4 5" key="1">
    <citation type="journal article" date="2018" name="Int. J. Syst. Evol. Microbiol.">
        <title>Bifidobacterium catulorum sp. nov., a novel taxon from the faeces of the baby common marmoset (Callithrix jacchus).</title>
        <authorList>
            <person name="Modesto M."/>
            <person name="Michelini S."/>
            <person name="Oki K."/>
            <person name="Biavati B."/>
            <person name="Watanabe K."/>
            <person name="Mattarelli P."/>
        </authorList>
    </citation>
    <scope>NUCLEOTIDE SEQUENCE [LARGE SCALE GENOMIC DNA]</scope>
    <source>
        <strain evidence="4 5">MRM 8.19</strain>
    </source>
</reference>
<gene>
    <name evidence="4" type="ORF">DF200_08665</name>
</gene>
<dbReference type="GO" id="GO:0003697">
    <property type="term" value="F:single-stranded DNA binding"/>
    <property type="evidence" value="ECO:0007669"/>
    <property type="project" value="InterPro"/>
</dbReference>
<dbReference type="EMBL" id="QFFN01000029">
    <property type="protein sequence ID" value="PWG59258.1"/>
    <property type="molecule type" value="Genomic_DNA"/>
</dbReference>
<dbReference type="Proteomes" id="UP000245753">
    <property type="component" value="Unassembled WGS sequence"/>
</dbReference>
<dbReference type="InterPro" id="IPR012340">
    <property type="entry name" value="NA-bd_OB-fold"/>
</dbReference>
<comment type="caution">
    <text evidence="4">The sequence shown here is derived from an EMBL/GenBank/DDBJ whole genome shotgun (WGS) entry which is preliminary data.</text>
</comment>
<dbReference type="Gene3D" id="2.40.50.140">
    <property type="entry name" value="Nucleic acid-binding proteins"/>
    <property type="match status" value="1"/>
</dbReference>
<proteinExistence type="inferred from homology"/>
<accession>A0A2U2MQX6</accession>
<evidence type="ECO:0000256" key="1">
    <source>
        <dbReference type="ARBA" id="ARBA00023125"/>
    </source>
</evidence>